<evidence type="ECO:0000256" key="6">
    <source>
        <dbReference type="ARBA" id="ARBA00023125"/>
    </source>
</evidence>
<evidence type="ECO:0000256" key="9">
    <source>
        <dbReference type="SAM" id="Phobius"/>
    </source>
</evidence>
<gene>
    <name evidence="11" type="primary">LOC114341357</name>
</gene>
<evidence type="ECO:0000313" key="11">
    <source>
        <dbReference type="RefSeq" id="XP_028147948.1"/>
    </source>
</evidence>
<dbReference type="GO" id="GO:0005634">
    <property type="term" value="C:nucleus"/>
    <property type="evidence" value="ECO:0007669"/>
    <property type="project" value="UniProtKB-SubCell"/>
</dbReference>
<dbReference type="FunFam" id="3.30.160.60:FF:000303">
    <property type="entry name" value="Zinc finger protein 41"/>
    <property type="match status" value="1"/>
</dbReference>
<dbReference type="AlphaFoldDB" id="A0A6P7GRQ2"/>
<dbReference type="InParanoid" id="A0A6P7GRQ2"/>
<dbReference type="SUPFAM" id="SSF57667">
    <property type="entry name" value="beta-beta-alpha zinc fingers"/>
    <property type="match status" value="1"/>
</dbReference>
<dbReference type="GO" id="GO:1990837">
    <property type="term" value="F:sequence-specific double-stranded DNA binding"/>
    <property type="evidence" value="ECO:0007669"/>
    <property type="project" value="UniProtKB-ARBA"/>
</dbReference>
<evidence type="ECO:0000256" key="3">
    <source>
        <dbReference type="ARBA" id="ARBA00022737"/>
    </source>
</evidence>
<evidence type="ECO:0000256" key="7">
    <source>
        <dbReference type="ARBA" id="ARBA00023242"/>
    </source>
</evidence>
<keyword evidence="7" id="KW-0539">Nucleus</keyword>
<dbReference type="OrthoDB" id="40579at2759"/>
<dbReference type="Gene3D" id="3.30.160.60">
    <property type="entry name" value="Classic Zinc Finger"/>
    <property type="match status" value="2"/>
</dbReference>
<keyword evidence="4 8" id="KW-0863">Zinc-finger</keyword>
<comment type="subcellular location">
    <subcellularLocation>
        <location evidence="1">Nucleus</location>
    </subcellularLocation>
</comment>
<dbReference type="InterPro" id="IPR013087">
    <property type="entry name" value="Znf_C2H2_type"/>
</dbReference>
<feature type="transmembrane region" description="Helical" evidence="9">
    <location>
        <begin position="164"/>
        <end position="186"/>
    </location>
</feature>
<feature type="domain" description="C2H2-type" evidence="10">
    <location>
        <begin position="127"/>
        <end position="154"/>
    </location>
</feature>
<dbReference type="InterPro" id="IPR036236">
    <property type="entry name" value="Znf_C2H2_sf"/>
</dbReference>
<keyword evidence="2" id="KW-0479">Metal-binding</keyword>
<dbReference type="PROSITE" id="PS50157">
    <property type="entry name" value="ZINC_FINGER_C2H2_2"/>
    <property type="match status" value="1"/>
</dbReference>
<dbReference type="SMART" id="SM00355">
    <property type="entry name" value="ZnF_C2H2"/>
    <property type="match status" value="1"/>
</dbReference>
<evidence type="ECO:0000256" key="5">
    <source>
        <dbReference type="ARBA" id="ARBA00022833"/>
    </source>
</evidence>
<keyword evidence="6" id="KW-0238">DNA-binding</keyword>
<name>A0A6P7GRQ2_DIAVI</name>
<protein>
    <submittedName>
        <fullName evidence="11">Zinc finger protein 28-like</fullName>
    </submittedName>
</protein>
<evidence type="ECO:0000256" key="1">
    <source>
        <dbReference type="ARBA" id="ARBA00004123"/>
    </source>
</evidence>
<keyword evidence="3" id="KW-0677">Repeat</keyword>
<dbReference type="PROSITE" id="PS00028">
    <property type="entry name" value="ZINC_FINGER_C2H2_1"/>
    <property type="match status" value="1"/>
</dbReference>
<dbReference type="PANTHER" id="PTHR16515">
    <property type="entry name" value="PR DOMAIN ZINC FINGER PROTEIN"/>
    <property type="match status" value="1"/>
</dbReference>
<keyword evidence="9" id="KW-1133">Transmembrane helix</keyword>
<keyword evidence="9" id="KW-0472">Membrane</keyword>
<proteinExistence type="predicted"/>
<reference evidence="11" key="1">
    <citation type="submission" date="2025-08" db="UniProtKB">
        <authorList>
            <consortium name="RefSeq"/>
        </authorList>
    </citation>
    <scope>IDENTIFICATION</scope>
    <source>
        <tissue evidence="11">Whole insect</tissue>
    </source>
</reference>
<dbReference type="GO" id="GO:0008270">
    <property type="term" value="F:zinc ion binding"/>
    <property type="evidence" value="ECO:0007669"/>
    <property type="project" value="UniProtKB-KW"/>
</dbReference>
<keyword evidence="9" id="KW-0812">Transmembrane</keyword>
<evidence type="ECO:0000256" key="4">
    <source>
        <dbReference type="ARBA" id="ARBA00022771"/>
    </source>
</evidence>
<dbReference type="RefSeq" id="XP_028147948.1">
    <property type="nucleotide sequence ID" value="XM_028292147.1"/>
</dbReference>
<evidence type="ECO:0000256" key="8">
    <source>
        <dbReference type="PROSITE-ProRule" id="PRU00042"/>
    </source>
</evidence>
<dbReference type="PANTHER" id="PTHR16515:SF49">
    <property type="entry name" value="GASTRULA ZINC FINGER PROTEIN XLCGF49.1-LIKE-RELATED"/>
    <property type="match status" value="1"/>
</dbReference>
<dbReference type="GO" id="GO:0010468">
    <property type="term" value="P:regulation of gene expression"/>
    <property type="evidence" value="ECO:0007669"/>
    <property type="project" value="TreeGrafter"/>
</dbReference>
<keyword evidence="5" id="KW-0862">Zinc</keyword>
<evidence type="ECO:0000256" key="2">
    <source>
        <dbReference type="ARBA" id="ARBA00022723"/>
    </source>
</evidence>
<organism evidence="11">
    <name type="scientific">Diabrotica virgifera virgifera</name>
    <name type="common">western corn rootworm</name>
    <dbReference type="NCBI Taxonomy" id="50390"/>
    <lineage>
        <taxon>Eukaryota</taxon>
        <taxon>Metazoa</taxon>
        <taxon>Ecdysozoa</taxon>
        <taxon>Arthropoda</taxon>
        <taxon>Hexapoda</taxon>
        <taxon>Insecta</taxon>
        <taxon>Pterygota</taxon>
        <taxon>Neoptera</taxon>
        <taxon>Endopterygota</taxon>
        <taxon>Coleoptera</taxon>
        <taxon>Polyphaga</taxon>
        <taxon>Cucujiformia</taxon>
        <taxon>Chrysomeloidea</taxon>
        <taxon>Chrysomelidae</taxon>
        <taxon>Galerucinae</taxon>
        <taxon>Diabroticina</taxon>
        <taxon>Diabroticites</taxon>
        <taxon>Diabrotica</taxon>
    </lineage>
</organism>
<evidence type="ECO:0000259" key="10">
    <source>
        <dbReference type="PROSITE" id="PS50157"/>
    </source>
</evidence>
<dbReference type="InterPro" id="IPR050331">
    <property type="entry name" value="Zinc_finger"/>
</dbReference>
<accession>A0A6P7GRQ2</accession>
<sequence length="196" mass="22648">MEVKQEISEETCKVEIEYNHLDYVHLDGVKCEIKEESNRQSTHDDPYYDPLDLKKFSINTEIEQHANKLNPFEENQRTEKDNLQKNKVELIDTITENSSPEENHMNPHAEGETLTKNIKVVTEKRPFKCEICFKQFARKFCLTEHMKVHTGEKPHKCEICFKQFSIGVLSGPAALLFFGAAIASSISDLMIPSPYR</sequence>